<evidence type="ECO:0000256" key="7">
    <source>
        <dbReference type="ARBA" id="ARBA00023136"/>
    </source>
</evidence>
<gene>
    <name evidence="11" type="ORF">UG56_020160</name>
</gene>
<dbReference type="FunFam" id="1.10.3720.10:FF:000006">
    <property type="entry name" value="Glutamate/aspartate ABC transporter, permease protein GltK"/>
    <property type="match status" value="1"/>
</dbReference>
<evidence type="ECO:0000256" key="3">
    <source>
        <dbReference type="ARBA" id="ARBA00022475"/>
    </source>
</evidence>
<accession>A0A1J4N092</accession>
<feature type="transmembrane region" description="Helical" evidence="8">
    <location>
        <begin position="74"/>
        <end position="100"/>
    </location>
</feature>
<feature type="compositionally biased region" description="Low complexity" evidence="9">
    <location>
        <begin position="1"/>
        <end position="13"/>
    </location>
</feature>
<evidence type="ECO:0000256" key="6">
    <source>
        <dbReference type="ARBA" id="ARBA00022989"/>
    </source>
</evidence>
<dbReference type="GO" id="GO:0022857">
    <property type="term" value="F:transmembrane transporter activity"/>
    <property type="evidence" value="ECO:0007669"/>
    <property type="project" value="InterPro"/>
</dbReference>
<keyword evidence="7 8" id="KW-0472">Membrane</keyword>
<dbReference type="InterPro" id="IPR010065">
    <property type="entry name" value="AA_ABC_transptr_permease_3TM"/>
</dbReference>
<dbReference type="InterPro" id="IPR000515">
    <property type="entry name" value="MetI-like"/>
</dbReference>
<keyword evidence="2 8" id="KW-0813">Transport</keyword>
<dbReference type="Proteomes" id="UP000033772">
    <property type="component" value="Unassembled WGS sequence"/>
</dbReference>
<dbReference type="RefSeq" id="WP_045549874.1">
    <property type="nucleotide sequence ID" value="NZ_JZDQ02000031.1"/>
</dbReference>
<evidence type="ECO:0000256" key="1">
    <source>
        <dbReference type="ARBA" id="ARBA00004651"/>
    </source>
</evidence>
<dbReference type="STRING" id="1844.UG56_020160"/>
<keyword evidence="4 8" id="KW-0812">Transmembrane</keyword>
<evidence type="ECO:0000256" key="5">
    <source>
        <dbReference type="ARBA" id="ARBA00022970"/>
    </source>
</evidence>
<dbReference type="GO" id="GO:0043190">
    <property type="term" value="C:ATP-binding cassette (ABC) transporter complex"/>
    <property type="evidence" value="ECO:0007669"/>
    <property type="project" value="InterPro"/>
</dbReference>
<dbReference type="PANTHER" id="PTHR30614">
    <property type="entry name" value="MEMBRANE COMPONENT OF AMINO ACID ABC TRANSPORTER"/>
    <property type="match status" value="1"/>
</dbReference>
<comment type="subcellular location">
    <subcellularLocation>
        <location evidence="1 8">Cell membrane</location>
        <topology evidence="1 8">Multi-pass membrane protein</topology>
    </subcellularLocation>
</comment>
<dbReference type="PROSITE" id="PS50928">
    <property type="entry name" value="ABC_TM1"/>
    <property type="match status" value="1"/>
</dbReference>
<feature type="transmembrane region" description="Helical" evidence="8">
    <location>
        <begin position="33"/>
        <end position="54"/>
    </location>
</feature>
<feature type="transmembrane region" description="Helical" evidence="8">
    <location>
        <begin position="229"/>
        <end position="251"/>
    </location>
</feature>
<organism evidence="11 12">
    <name type="scientific">Nocardioides luteus</name>
    <dbReference type="NCBI Taxonomy" id="1844"/>
    <lineage>
        <taxon>Bacteria</taxon>
        <taxon>Bacillati</taxon>
        <taxon>Actinomycetota</taxon>
        <taxon>Actinomycetes</taxon>
        <taxon>Propionibacteriales</taxon>
        <taxon>Nocardioidaceae</taxon>
        <taxon>Nocardioides</taxon>
    </lineage>
</organism>
<sequence length="299" mass="32709">MTTTATPATTEADPPAPPEDPLATRRVAPRRRYGRWVVTAIVLALTVEAVRALAANPAYQWDRISYYFTLDVVLDALLVTLEVTAVSAVVGFVGGVILALGRLSGNPLVNALSWFYIWFFRSLPLVVLLIIIFNASLFFPRIGINIPFGPSLVSYDVDGLLVPFVAAVVGLSLNEAAFAAEIIRGGLLSVDHGQIEAANALGLSPWRRLRQVVLPQALRSIVPGYVNQLIGLVKASSLVYYVSLVDLFGIVYQLESTHVSDKVAILLVGTAWYLLLAAVLSVLQHYVERHYSRGWEVRR</sequence>
<feature type="transmembrane region" description="Helical" evidence="8">
    <location>
        <begin position="112"/>
        <end position="139"/>
    </location>
</feature>
<evidence type="ECO:0000256" key="2">
    <source>
        <dbReference type="ARBA" id="ARBA00022448"/>
    </source>
</evidence>
<evidence type="ECO:0000256" key="8">
    <source>
        <dbReference type="RuleBase" id="RU363032"/>
    </source>
</evidence>
<dbReference type="Gene3D" id="1.10.3720.10">
    <property type="entry name" value="MetI-like"/>
    <property type="match status" value="1"/>
</dbReference>
<dbReference type="PANTHER" id="PTHR30614:SF0">
    <property type="entry name" value="L-CYSTINE TRANSPORT SYSTEM PERMEASE PROTEIN TCYL"/>
    <property type="match status" value="1"/>
</dbReference>
<dbReference type="OrthoDB" id="92598at2"/>
<feature type="domain" description="ABC transmembrane type-1" evidence="10">
    <location>
        <begin position="77"/>
        <end position="284"/>
    </location>
</feature>
<dbReference type="EMBL" id="JZDQ02000031">
    <property type="protein sequence ID" value="OIJ24930.1"/>
    <property type="molecule type" value="Genomic_DNA"/>
</dbReference>
<name>A0A1J4N092_9ACTN</name>
<dbReference type="NCBIfam" id="TIGR01726">
    <property type="entry name" value="HEQRo_perm_3TM"/>
    <property type="match status" value="1"/>
</dbReference>
<keyword evidence="6 8" id="KW-1133">Transmembrane helix</keyword>
<dbReference type="Pfam" id="PF00528">
    <property type="entry name" value="BPD_transp_1"/>
    <property type="match status" value="1"/>
</dbReference>
<keyword evidence="5" id="KW-0029">Amino-acid transport</keyword>
<keyword evidence="3" id="KW-1003">Cell membrane</keyword>
<dbReference type="InterPro" id="IPR035906">
    <property type="entry name" value="MetI-like_sf"/>
</dbReference>
<evidence type="ECO:0000259" key="10">
    <source>
        <dbReference type="PROSITE" id="PS50928"/>
    </source>
</evidence>
<evidence type="ECO:0000313" key="11">
    <source>
        <dbReference type="EMBL" id="OIJ24930.1"/>
    </source>
</evidence>
<feature type="transmembrane region" description="Helical" evidence="8">
    <location>
        <begin position="159"/>
        <end position="180"/>
    </location>
</feature>
<dbReference type="CDD" id="cd06261">
    <property type="entry name" value="TM_PBP2"/>
    <property type="match status" value="1"/>
</dbReference>
<protein>
    <submittedName>
        <fullName evidence="11">Polar amino acid ABC transporter permease</fullName>
    </submittedName>
</protein>
<comment type="similarity">
    <text evidence="8">Belongs to the binding-protein-dependent transport system permease family.</text>
</comment>
<feature type="region of interest" description="Disordered" evidence="9">
    <location>
        <begin position="1"/>
        <end position="24"/>
    </location>
</feature>
<evidence type="ECO:0000256" key="4">
    <source>
        <dbReference type="ARBA" id="ARBA00022692"/>
    </source>
</evidence>
<evidence type="ECO:0000256" key="9">
    <source>
        <dbReference type="SAM" id="MobiDB-lite"/>
    </source>
</evidence>
<keyword evidence="12" id="KW-1185">Reference proteome</keyword>
<comment type="caution">
    <text evidence="11">The sequence shown here is derived from an EMBL/GenBank/DDBJ whole genome shotgun (WGS) entry which is preliminary data.</text>
</comment>
<proteinExistence type="inferred from homology"/>
<feature type="transmembrane region" description="Helical" evidence="8">
    <location>
        <begin position="263"/>
        <end position="283"/>
    </location>
</feature>
<evidence type="ECO:0000313" key="12">
    <source>
        <dbReference type="Proteomes" id="UP000033772"/>
    </source>
</evidence>
<dbReference type="AlphaFoldDB" id="A0A1J4N092"/>
<reference evidence="11" key="1">
    <citation type="submission" date="2016-10" db="EMBL/GenBank/DDBJ databases">
        <title>Draft Genome Sequence of Nocardioides luteus Strain BAFB, an Alkane-Degrading Bacterium Isolated from JP-7 Polluted Soil.</title>
        <authorList>
            <person name="Brown L."/>
            <person name="Ruiz O.N."/>
            <person name="Gunasekera T."/>
        </authorList>
    </citation>
    <scope>NUCLEOTIDE SEQUENCE [LARGE SCALE GENOMIC DNA]</scope>
    <source>
        <strain evidence="11">BAFB</strain>
    </source>
</reference>
<dbReference type="GO" id="GO:0006865">
    <property type="term" value="P:amino acid transport"/>
    <property type="evidence" value="ECO:0007669"/>
    <property type="project" value="UniProtKB-KW"/>
</dbReference>
<dbReference type="SUPFAM" id="SSF161098">
    <property type="entry name" value="MetI-like"/>
    <property type="match status" value="1"/>
</dbReference>
<dbReference type="InterPro" id="IPR043429">
    <property type="entry name" value="ArtM/GltK/GlnP/TcyL/YhdX-like"/>
</dbReference>